<gene>
    <name evidence="2" type="ORF">GA0074695_1469</name>
</gene>
<dbReference type="Proteomes" id="UP000198242">
    <property type="component" value="Chromosome I"/>
</dbReference>
<accession>A0A1C4VH61</accession>
<sequence length="63" mass="6840">MSNDDWPAPAPRASQRAAQTYGDLTEDPWMSGEDKDKVLADAALGNTAALLMQRGKLNSQPCY</sequence>
<name>A0A1C4VH61_MICVI</name>
<protein>
    <submittedName>
        <fullName evidence="2">Uncharacterized protein</fullName>
    </submittedName>
</protein>
<keyword evidence="3" id="KW-1185">Reference proteome</keyword>
<organism evidence="2 3">
    <name type="scientific">Micromonospora viridifaciens</name>
    <dbReference type="NCBI Taxonomy" id="1881"/>
    <lineage>
        <taxon>Bacteria</taxon>
        <taxon>Bacillati</taxon>
        <taxon>Actinomycetota</taxon>
        <taxon>Actinomycetes</taxon>
        <taxon>Micromonosporales</taxon>
        <taxon>Micromonosporaceae</taxon>
        <taxon>Micromonospora</taxon>
    </lineage>
</organism>
<proteinExistence type="predicted"/>
<dbReference type="AlphaFoldDB" id="A0A1C4VH61"/>
<dbReference type="RefSeq" id="WP_157744357.1">
    <property type="nucleotide sequence ID" value="NZ_LT607411.1"/>
</dbReference>
<feature type="region of interest" description="Disordered" evidence="1">
    <location>
        <begin position="1"/>
        <end position="33"/>
    </location>
</feature>
<evidence type="ECO:0000313" key="3">
    <source>
        <dbReference type="Proteomes" id="UP000198242"/>
    </source>
</evidence>
<reference evidence="3" key="1">
    <citation type="submission" date="2016-06" db="EMBL/GenBank/DDBJ databases">
        <authorList>
            <person name="Varghese N."/>
            <person name="Submissions Spin"/>
        </authorList>
    </citation>
    <scope>NUCLEOTIDE SEQUENCE [LARGE SCALE GENOMIC DNA]</scope>
    <source>
        <strain evidence="3">DSM 43909</strain>
    </source>
</reference>
<evidence type="ECO:0000313" key="2">
    <source>
        <dbReference type="EMBL" id="SCE83306.1"/>
    </source>
</evidence>
<evidence type="ECO:0000256" key="1">
    <source>
        <dbReference type="SAM" id="MobiDB-lite"/>
    </source>
</evidence>
<dbReference type="EMBL" id="LT607411">
    <property type="protein sequence ID" value="SCE83306.1"/>
    <property type="molecule type" value="Genomic_DNA"/>
</dbReference>